<evidence type="ECO:0000313" key="1">
    <source>
        <dbReference type="EMBL" id="GGO89031.1"/>
    </source>
</evidence>
<comment type="caution">
    <text evidence="1">The sequence shown here is derived from an EMBL/GenBank/DDBJ whole genome shotgun (WGS) entry which is preliminary data.</text>
</comment>
<dbReference type="Proteomes" id="UP000599578">
    <property type="component" value="Unassembled WGS sequence"/>
</dbReference>
<dbReference type="RefSeq" id="WP_188862978.1">
    <property type="nucleotide sequence ID" value="NZ_BMLT01000021.1"/>
</dbReference>
<name>A0A918DYJ9_9GAMM</name>
<keyword evidence="2" id="KW-1185">Reference proteome</keyword>
<evidence type="ECO:0000313" key="2">
    <source>
        <dbReference type="Proteomes" id="UP000599578"/>
    </source>
</evidence>
<reference evidence="1 2" key="1">
    <citation type="journal article" date="2014" name="Int. J. Syst. Evol. Microbiol.">
        <title>Complete genome sequence of Corynebacterium casei LMG S-19264T (=DSM 44701T), isolated from a smear-ripened cheese.</title>
        <authorList>
            <consortium name="US DOE Joint Genome Institute (JGI-PGF)"/>
            <person name="Walter F."/>
            <person name="Albersmeier A."/>
            <person name="Kalinowski J."/>
            <person name="Ruckert C."/>
        </authorList>
    </citation>
    <scope>NUCLEOTIDE SEQUENCE [LARGE SCALE GENOMIC DNA]</scope>
    <source>
        <strain evidence="1 2">CGMCC 1.7286</strain>
    </source>
</reference>
<dbReference type="EMBL" id="BMLT01000021">
    <property type="protein sequence ID" value="GGO89031.1"/>
    <property type="molecule type" value="Genomic_DNA"/>
</dbReference>
<accession>A0A918DYJ9</accession>
<gene>
    <name evidence="1" type="ORF">GCM10011348_45830</name>
</gene>
<sequence length="135" mass="12651">MADLVITASSVSGTTGGTGTAGEAITAGDVLALSGGSLVLADANGGTGAANALRKPVGIALNDAAAGQPVAYATPGSMVTLGAVLTAGTAYYLSGTPGGIAPVADVAAGMTPIVVGIAFSTSQLKISMLSSGVEI</sequence>
<dbReference type="AlphaFoldDB" id="A0A918DYJ9"/>
<proteinExistence type="predicted"/>
<organism evidence="1 2">
    <name type="scientific">Marinobacterium nitratireducens</name>
    <dbReference type="NCBI Taxonomy" id="518897"/>
    <lineage>
        <taxon>Bacteria</taxon>
        <taxon>Pseudomonadati</taxon>
        <taxon>Pseudomonadota</taxon>
        <taxon>Gammaproteobacteria</taxon>
        <taxon>Oceanospirillales</taxon>
        <taxon>Oceanospirillaceae</taxon>
        <taxon>Marinobacterium</taxon>
    </lineage>
</organism>
<protein>
    <submittedName>
        <fullName evidence="1">Uncharacterized protein</fullName>
    </submittedName>
</protein>